<feature type="domain" description="SAF" evidence="1">
    <location>
        <begin position="49"/>
        <end position="113"/>
    </location>
</feature>
<dbReference type="Pfam" id="PF08666">
    <property type="entry name" value="SAF"/>
    <property type="match status" value="1"/>
</dbReference>
<dbReference type="NCBIfam" id="TIGR03177">
    <property type="entry name" value="pilus_cpaB"/>
    <property type="match status" value="1"/>
</dbReference>
<evidence type="ECO:0000313" key="2">
    <source>
        <dbReference type="EMBL" id="TVO65253.1"/>
    </source>
</evidence>
<dbReference type="InterPro" id="IPR017592">
    <property type="entry name" value="Pilus_assmbl_Flp-typ_CpaB"/>
</dbReference>
<dbReference type="RefSeq" id="WP_144347513.1">
    <property type="nucleotide sequence ID" value="NZ_VMKP01000002.1"/>
</dbReference>
<dbReference type="AlphaFoldDB" id="A0A557RJB0"/>
<sequence>MIMTPLKRGVLLVTGALLAGGAGVWAGDRHLAQRAQAIEAELRSTHATRAVIVARDDLPEGTRLTQDHVAVREMPVRFVHERAIADSAWGRIAGRTLTHDLSAGRAILPVHVADSDRARLADQITPGDRAITIPVSGGAEIAGLLSPGDRVDLMLTHREDGERATLPLLADIPILATGARIAAREDRARRPGYDDLTLAVSPVEAARITQALAIGSIHVVLRAGRDDAPVAGYRIDTEAITRTQSGEATPAVELIIGGEP</sequence>
<evidence type="ECO:0000259" key="1">
    <source>
        <dbReference type="SMART" id="SM00858"/>
    </source>
</evidence>
<protein>
    <submittedName>
        <fullName evidence="2">Flp pilus assembly protein CpaB</fullName>
    </submittedName>
</protein>
<comment type="caution">
    <text evidence="2">The sequence shown here is derived from an EMBL/GenBank/DDBJ whole genome shotgun (WGS) entry which is preliminary data.</text>
</comment>
<organism evidence="2 3">
    <name type="scientific">Spiribacter aquaticus</name>
    <dbReference type="NCBI Taxonomy" id="1935996"/>
    <lineage>
        <taxon>Bacteria</taxon>
        <taxon>Pseudomonadati</taxon>
        <taxon>Pseudomonadota</taxon>
        <taxon>Gammaproteobacteria</taxon>
        <taxon>Chromatiales</taxon>
        <taxon>Ectothiorhodospiraceae</taxon>
        <taxon>Spiribacter</taxon>
    </lineage>
</organism>
<dbReference type="SMART" id="SM00858">
    <property type="entry name" value="SAF"/>
    <property type="match status" value="1"/>
</dbReference>
<dbReference type="InterPro" id="IPR013974">
    <property type="entry name" value="SAF"/>
</dbReference>
<name>A0A557RJB0_9GAMM</name>
<dbReference type="Proteomes" id="UP000316688">
    <property type="component" value="Unassembled WGS sequence"/>
</dbReference>
<evidence type="ECO:0000313" key="3">
    <source>
        <dbReference type="Proteomes" id="UP000316688"/>
    </source>
</evidence>
<keyword evidence="3" id="KW-1185">Reference proteome</keyword>
<proteinExistence type="predicted"/>
<dbReference type="InterPro" id="IPR031571">
    <property type="entry name" value="RcpC_dom"/>
</dbReference>
<dbReference type="EMBL" id="VMKP01000002">
    <property type="protein sequence ID" value="TVO65253.1"/>
    <property type="molecule type" value="Genomic_DNA"/>
</dbReference>
<reference evidence="2 3" key="1">
    <citation type="submission" date="2019-07" db="EMBL/GenBank/DDBJ databases">
        <title>Reclasification of Spiribacter aquaticus.</title>
        <authorList>
            <person name="Leon M.J."/>
            <person name="Sanchez-Porro C."/>
            <person name="Ventosa A."/>
        </authorList>
    </citation>
    <scope>NUCLEOTIDE SEQUENCE [LARGE SCALE GENOMIC DNA]</scope>
    <source>
        <strain evidence="2 3">SP30</strain>
    </source>
</reference>
<dbReference type="CDD" id="cd11614">
    <property type="entry name" value="SAF_CpaB_FlgA_like"/>
    <property type="match status" value="1"/>
</dbReference>
<accession>A0A557RJB0</accession>
<dbReference type="Pfam" id="PF16976">
    <property type="entry name" value="RcpC"/>
    <property type="match status" value="1"/>
</dbReference>
<gene>
    <name evidence="2" type="primary">cpaB</name>
    <name evidence="2" type="ORF">FPL11_03975</name>
</gene>